<organism evidence="2">
    <name type="scientific">mine drainage metagenome</name>
    <dbReference type="NCBI Taxonomy" id="410659"/>
    <lineage>
        <taxon>unclassified sequences</taxon>
        <taxon>metagenomes</taxon>
        <taxon>ecological metagenomes</taxon>
    </lineage>
</organism>
<comment type="caution">
    <text evidence="2">The sequence shown here is derived from an EMBL/GenBank/DDBJ whole genome shotgun (WGS) entry which is preliminary data.</text>
</comment>
<dbReference type="EMBL" id="MLJW01000998">
    <property type="protein sequence ID" value="OIQ80889.1"/>
    <property type="molecule type" value="Genomic_DNA"/>
</dbReference>
<dbReference type="SUPFAM" id="SSF48452">
    <property type="entry name" value="TPR-like"/>
    <property type="match status" value="1"/>
</dbReference>
<dbReference type="InterPro" id="IPR007655">
    <property type="entry name" value="Slam_C"/>
</dbReference>
<reference evidence="2" key="1">
    <citation type="submission" date="2016-10" db="EMBL/GenBank/DDBJ databases">
        <title>Sequence of Gallionella enrichment culture.</title>
        <authorList>
            <person name="Poehlein A."/>
            <person name="Muehling M."/>
            <person name="Daniel R."/>
        </authorList>
    </citation>
    <scope>NUCLEOTIDE SEQUENCE</scope>
</reference>
<feature type="domain" description="Surface lipoprotein assembly modifier C-terminal" evidence="1">
    <location>
        <begin position="137"/>
        <end position="423"/>
    </location>
</feature>
<evidence type="ECO:0000259" key="1">
    <source>
        <dbReference type="Pfam" id="PF04575"/>
    </source>
</evidence>
<protein>
    <submittedName>
        <fullName evidence="2">Tetratricopeptide repeat protein</fullName>
    </submittedName>
</protein>
<gene>
    <name evidence="2" type="ORF">GALL_373520</name>
</gene>
<accession>A0A1J5QB97</accession>
<proteinExistence type="predicted"/>
<dbReference type="Gene3D" id="1.25.40.10">
    <property type="entry name" value="Tetratricopeptide repeat domain"/>
    <property type="match status" value="1"/>
</dbReference>
<dbReference type="Pfam" id="PF04575">
    <property type="entry name" value="SlipAM"/>
    <property type="match status" value="1"/>
</dbReference>
<name>A0A1J5QB97_9ZZZZ</name>
<sequence>MNYPNRWWVLPLFLSCLLGASRAWAGDAPSARSACDSAAAPSADADSSARLYAAGECALQRRQYREAIKSFSQLIGIEANPVFRAELGRAYLGAQEYERAREQFLIALQSNPPEAAKRLLRLFIRMADQQQTQAKDWFAQISIGEAYDSNINAGPMSPEVTVYGLPFTMTQDSMPKSDHGLHAAFSAVQNRSLNDHLSWQSDAALDAMKYATYGNYDTAQLSLDTGPHLALAGGRSEFYLPLGVIRTTLGGGGYSASGFFAPQFSVRVAATDLLVASASIARNRYDAAPAQNATADGLGLAWRHVLGGNWTVEPSLKFVKERAASPAFSDLARSAGIAVSGSLPHGLRLTAASAVTWADYREPEAWADAARRDRRRNSSLSLSKELEGGYYASLSWLDLRTRSNLGLYSTARRQLQLQLSKSF</sequence>
<dbReference type="InterPro" id="IPR011990">
    <property type="entry name" value="TPR-like_helical_dom_sf"/>
</dbReference>
<evidence type="ECO:0000313" key="2">
    <source>
        <dbReference type="EMBL" id="OIQ80889.1"/>
    </source>
</evidence>
<dbReference type="InterPro" id="IPR019734">
    <property type="entry name" value="TPR_rpt"/>
</dbReference>
<dbReference type="PROSITE" id="PS50005">
    <property type="entry name" value="TPR"/>
    <property type="match status" value="1"/>
</dbReference>
<dbReference type="AlphaFoldDB" id="A0A1J5QB97"/>